<evidence type="ECO:0008006" key="4">
    <source>
        <dbReference type="Google" id="ProtNLM"/>
    </source>
</evidence>
<comment type="caution">
    <text evidence="2">The sequence shown here is derived from an EMBL/GenBank/DDBJ whole genome shotgun (WGS) entry which is preliminary data.</text>
</comment>
<evidence type="ECO:0000256" key="1">
    <source>
        <dbReference type="SAM" id="SignalP"/>
    </source>
</evidence>
<organism evidence="2 3">
    <name type="scientific">Flaviaesturariibacter amylovorans</name>
    <dbReference type="NCBI Taxonomy" id="1084520"/>
    <lineage>
        <taxon>Bacteria</taxon>
        <taxon>Pseudomonadati</taxon>
        <taxon>Bacteroidota</taxon>
        <taxon>Chitinophagia</taxon>
        <taxon>Chitinophagales</taxon>
        <taxon>Chitinophagaceae</taxon>
        <taxon>Flaviaestuariibacter</taxon>
    </lineage>
</organism>
<evidence type="ECO:0000313" key="2">
    <source>
        <dbReference type="EMBL" id="GAA4319745.1"/>
    </source>
</evidence>
<protein>
    <recommendedName>
        <fullName evidence="4">Type IX secretion system membrane protein PorP/SprF</fullName>
    </recommendedName>
</protein>
<feature type="chain" id="PRO_5045314633" description="Type IX secretion system membrane protein PorP/SprF" evidence="1">
    <location>
        <begin position="23"/>
        <end position="266"/>
    </location>
</feature>
<accession>A0ABP8G9I1</accession>
<keyword evidence="3" id="KW-1185">Reference proteome</keyword>
<gene>
    <name evidence="2" type="ORF">GCM10023184_04640</name>
</gene>
<reference evidence="3" key="1">
    <citation type="journal article" date="2019" name="Int. J. Syst. Evol. Microbiol.">
        <title>The Global Catalogue of Microorganisms (GCM) 10K type strain sequencing project: providing services to taxonomists for standard genome sequencing and annotation.</title>
        <authorList>
            <consortium name="The Broad Institute Genomics Platform"/>
            <consortium name="The Broad Institute Genome Sequencing Center for Infectious Disease"/>
            <person name="Wu L."/>
            <person name="Ma J."/>
        </authorList>
    </citation>
    <scope>NUCLEOTIDE SEQUENCE [LARGE SCALE GENOMIC DNA]</scope>
    <source>
        <strain evidence="3">JCM 17919</strain>
    </source>
</reference>
<sequence>MLLLPFLLVLLRAAAQLHPAQGASLYTRLSASSPRFADASSFAVNPAALAGRTQFSAALYGEYRFGLEALSAYQASAALPLAGGGAGALLQFGGGPDYSESTVGLAYARQLGSLLDVGVQFRYAAVRASGYGAAGGLTADAGLRLHLGERLHAGAWVHNPARVRLGKQGTERLPSAFGLGLTWERTGQWLMGAELRQEGGGPPALTAGLQFRVAGALRGRAGITTAGPVAYLGAGLRLRHLLLEVTATGHRYLGLTPGLLLLFPAQ</sequence>
<dbReference type="Proteomes" id="UP001501725">
    <property type="component" value="Unassembled WGS sequence"/>
</dbReference>
<feature type="signal peptide" evidence="1">
    <location>
        <begin position="1"/>
        <end position="22"/>
    </location>
</feature>
<evidence type="ECO:0000313" key="3">
    <source>
        <dbReference type="Proteomes" id="UP001501725"/>
    </source>
</evidence>
<name>A0ABP8G9I1_9BACT</name>
<proteinExistence type="predicted"/>
<dbReference type="EMBL" id="BAABGY010000001">
    <property type="protein sequence ID" value="GAA4319745.1"/>
    <property type="molecule type" value="Genomic_DNA"/>
</dbReference>
<keyword evidence="1" id="KW-0732">Signal</keyword>